<keyword evidence="3" id="KW-1133">Transmembrane helix</keyword>
<evidence type="ECO:0000256" key="2">
    <source>
        <dbReference type="ARBA" id="ARBA00034247"/>
    </source>
</evidence>
<dbReference type="NCBIfam" id="TIGR00254">
    <property type="entry name" value="GGDEF"/>
    <property type="match status" value="1"/>
</dbReference>
<organism evidence="6 7">
    <name type="scientific">Flavimaribacter sediminis</name>
    <dbReference type="NCBI Taxonomy" id="2865987"/>
    <lineage>
        <taxon>Bacteria</taxon>
        <taxon>Pseudomonadati</taxon>
        <taxon>Pseudomonadota</taxon>
        <taxon>Alphaproteobacteria</taxon>
        <taxon>Hyphomicrobiales</taxon>
        <taxon>Rhizobiaceae</taxon>
        <taxon>Flavimaribacter</taxon>
    </lineage>
</organism>
<dbReference type="EMBL" id="JAICBX010000001">
    <property type="protein sequence ID" value="MBW8636751.1"/>
    <property type="molecule type" value="Genomic_DNA"/>
</dbReference>
<sequence length="356" mass="38394">MTLEKLLYAYACLLAVLTLMAATSASSDKWPTGRAFRYVALNAAILASFAVNLAITSAAGIPAAGPLAFHGALILLYVSYPVAATAIALLVAYIVLAKNSELSILVELVPMLGVALTLRVIGRDTYRVTWPVKVVSIAAAAALASIVSTILSGASLQVVIGNFVMTALVVSAGAYFFEREKALRDRRAYWRERAQTDHLTTLYNRSRFERDISVLVENNDVGLLLIDADNFKMVNDRFGHEAGDIALTHISQVLYSELADPQKAYRIGGEEFAVIICDNSSARIVAIAESIRGKIETSSLIVNGQSLKMTVSIGLTLGKKGDSPAEVMRQADKSLYRAKDRGRNCVDVFEEARSAA</sequence>
<dbReference type="SMART" id="SM00267">
    <property type="entry name" value="GGDEF"/>
    <property type="match status" value="1"/>
</dbReference>
<dbReference type="Gene3D" id="3.30.70.270">
    <property type="match status" value="1"/>
</dbReference>
<dbReference type="EC" id="2.7.7.65" evidence="1"/>
<evidence type="ECO:0000256" key="4">
    <source>
        <dbReference type="SAM" id="SignalP"/>
    </source>
</evidence>
<keyword evidence="3" id="KW-0472">Membrane</keyword>
<evidence type="ECO:0000313" key="6">
    <source>
        <dbReference type="EMBL" id="MBW8636751.1"/>
    </source>
</evidence>
<dbReference type="GO" id="GO:0005886">
    <property type="term" value="C:plasma membrane"/>
    <property type="evidence" value="ECO:0007669"/>
    <property type="project" value="TreeGrafter"/>
</dbReference>
<dbReference type="PANTHER" id="PTHR45138">
    <property type="entry name" value="REGULATORY COMPONENTS OF SENSORY TRANSDUCTION SYSTEM"/>
    <property type="match status" value="1"/>
</dbReference>
<comment type="catalytic activity">
    <reaction evidence="2">
        <text>2 GTP = 3',3'-c-di-GMP + 2 diphosphate</text>
        <dbReference type="Rhea" id="RHEA:24898"/>
        <dbReference type="ChEBI" id="CHEBI:33019"/>
        <dbReference type="ChEBI" id="CHEBI:37565"/>
        <dbReference type="ChEBI" id="CHEBI:58805"/>
        <dbReference type="EC" id="2.7.7.65"/>
    </reaction>
</comment>
<name>A0AAE2ZKQ9_9HYPH</name>
<comment type="caution">
    <text evidence="6">The sequence shown here is derived from an EMBL/GenBank/DDBJ whole genome shotgun (WGS) entry which is preliminary data.</text>
</comment>
<feature type="domain" description="GGDEF" evidence="5">
    <location>
        <begin position="219"/>
        <end position="351"/>
    </location>
</feature>
<dbReference type="InterPro" id="IPR050469">
    <property type="entry name" value="Diguanylate_Cyclase"/>
</dbReference>
<feature type="transmembrane region" description="Helical" evidence="3">
    <location>
        <begin position="134"/>
        <end position="152"/>
    </location>
</feature>
<feature type="signal peptide" evidence="4">
    <location>
        <begin position="1"/>
        <end position="21"/>
    </location>
</feature>
<feature type="transmembrane region" description="Helical" evidence="3">
    <location>
        <begin position="102"/>
        <end position="122"/>
    </location>
</feature>
<keyword evidence="4" id="KW-0732">Signal</keyword>
<evidence type="ECO:0000313" key="7">
    <source>
        <dbReference type="Proteomes" id="UP001196509"/>
    </source>
</evidence>
<feature type="transmembrane region" description="Helical" evidence="3">
    <location>
        <begin position="35"/>
        <end position="55"/>
    </location>
</feature>
<dbReference type="InterPro" id="IPR043128">
    <property type="entry name" value="Rev_trsase/Diguanyl_cyclase"/>
</dbReference>
<feature type="transmembrane region" description="Helical" evidence="3">
    <location>
        <begin position="158"/>
        <end position="177"/>
    </location>
</feature>
<dbReference type="FunFam" id="3.30.70.270:FF:000001">
    <property type="entry name" value="Diguanylate cyclase domain protein"/>
    <property type="match status" value="1"/>
</dbReference>
<dbReference type="PROSITE" id="PS50887">
    <property type="entry name" value="GGDEF"/>
    <property type="match status" value="1"/>
</dbReference>
<dbReference type="GO" id="GO:0052621">
    <property type="term" value="F:diguanylate cyclase activity"/>
    <property type="evidence" value="ECO:0007669"/>
    <property type="project" value="UniProtKB-EC"/>
</dbReference>
<dbReference type="RefSeq" id="WP_220227404.1">
    <property type="nucleotide sequence ID" value="NZ_JAICBX010000001.1"/>
</dbReference>
<evidence type="ECO:0000256" key="3">
    <source>
        <dbReference type="SAM" id="Phobius"/>
    </source>
</evidence>
<reference evidence="6" key="1">
    <citation type="submission" date="2021-08" db="EMBL/GenBank/DDBJ databases">
        <title>Hoeflea bacterium WL0058 sp. nov., isolated from the sediment.</title>
        <authorList>
            <person name="Wang L."/>
            <person name="Zhang D."/>
        </authorList>
    </citation>
    <scope>NUCLEOTIDE SEQUENCE</scope>
    <source>
        <strain evidence="6">WL0058</strain>
    </source>
</reference>
<dbReference type="InterPro" id="IPR000160">
    <property type="entry name" value="GGDEF_dom"/>
</dbReference>
<keyword evidence="7" id="KW-1185">Reference proteome</keyword>
<feature type="transmembrane region" description="Helical" evidence="3">
    <location>
        <begin position="67"/>
        <end position="96"/>
    </location>
</feature>
<dbReference type="SUPFAM" id="SSF55073">
    <property type="entry name" value="Nucleotide cyclase"/>
    <property type="match status" value="1"/>
</dbReference>
<evidence type="ECO:0000259" key="5">
    <source>
        <dbReference type="PROSITE" id="PS50887"/>
    </source>
</evidence>
<accession>A0AAE2ZKQ9</accession>
<dbReference type="InterPro" id="IPR029787">
    <property type="entry name" value="Nucleotide_cyclase"/>
</dbReference>
<keyword evidence="3" id="KW-0812">Transmembrane</keyword>
<dbReference type="AlphaFoldDB" id="A0AAE2ZKQ9"/>
<protein>
    <recommendedName>
        <fullName evidence="1">diguanylate cyclase</fullName>
        <ecNumber evidence="1">2.7.7.65</ecNumber>
    </recommendedName>
</protein>
<dbReference type="CDD" id="cd01949">
    <property type="entry name" value="GGDEF"/>
    <property type="match status" value="1"/>
</dbReference>
<dbReference type="Pfam" id="PF00990">
    <property type="entry name" value="GGDEF"/>
    <property type="match status" value="1"/>
</dbReference>
<proteinExistence type="predicted"/>
<evidence type="ECO:0000256" key="1">
    <source>
        <dbReference type="ARBA" id="ARBA00012528"/>
    </source>
</evidence>
<dbReference type="GO" id="GO:0043709">
    <property type="term" value="P:cell adhesion involved in single-species biofilm formation"/>
    <property type="evidence" value="ECO:0007669"/>
    <property type="project" value="TreeGrafter"/>
</dbReference>
<dbReference type="GO" id="GO:1902201">
    <property type="term" value="P:negative regulation of bacterial-type flagellum-dependent cell motility"/>
    <property type="evidence" value="ECO:0007669"/>
    <property type="project" value="TreeGrafter"/>
</dbReference>
<dbReference type="Proteomes" id="UP001196509">
    <property type="component" value="Unassembled WGS sequence"/>
</dbReference>
<gene>
    <name evidence="6" type="ORF">K1W69_06100</name>
</gene>
<feature type="chain" id="PRO_5042067223" description="diguanylate cyclase" evidence="4">
    <location>
        <begin position="22"/>
        <end position="356"/>
    </location>
</feature>
<dbReference type="PANTHER" id="PTHR45138:SF9">
    <property type="entry name" value="DIGUANYLATE CYCLASE DGCM-RELATED"/>
    <property type="match status" value="1"/>
</dbReference>